<keyword evidence="2" id="KW-1185">Reference proteome</keyword>
<accession>A0ABS4K9T7</accession>
<protein>
    <recommendedName>
        <fullName evidence="3">YtxH domain-containing protein</fullName>
    </recommendedName>
</protein>
<sequence>MKMLMKLAMVGTAVGLAANYGMPMMNRRTKKRVKRQAKMIQGIVGSMFGNLVGALR</sequence>
<comment type="caution">
    <text evidence="1">The sequence shown here is derived from an EMBL/GenBank/DDBJ whole genome shotgun (WGS) entry which is preliminary data.</text>
</comment>
<name>A0ABS4K9T7_9CLOT</name>
<evidence type="ECO:0000313" key="1">
    <source>
        <dbReference type="EMBL" id="MBP2024120.1"/>
    </source>
</evidence>
<dbReference type="EMBL" id="JAGGLL010000050">
    <property type="protein sequence ID" value="MBP2024120.1"/>
    <property type="molecule type" value="Genomic_DNA"/>
</dbReference>
<gene>
    <name evidence="1" type="ORF">J2Z44_003975</name>
</gene>
<dbReference type="Proteomes" id="UP001519308">
    <property type="component" value="Unassembled WGS sequence"/>
</dbReference>
<proteinExistence type="predicted"/>
<evidence type="ECO:0000313" key="2">
    <source>
        <dbReference type="Proteomes" id="UP001519308"/>
    </source>
</evidence>
<reference evidence="1 2" key="1">
    <citation type="submission" date="2021-03" db="EMBL/GenBank/DDBJ databases">
        <title>Genomic Encyclopedia of Type Strains, Phase IV (KMG-IV): sequencing the most valuable type-strain genomes for metagenomic binning, comparative biology and taxonomic classification.</title>
        <authorList>
            <person name="Goeker M."/>
        </authorList>
    </citation>
    <scope>NUCLEOTIDE SEQUENCE [LARGE SCALE GENOMIC DNA]</scope>
    <source>
        <strain evidence="1 2">DSM 28650</strain>
    </source>
</reference>
<evidence type="ECO:0008006" key="3">
    <source>
        <dbReference type="Google" id="ProtNLM"/>
    </source>
</evidence>
<dbReference type="RefSeq" id="WP_021282537.1">
    <property type="nucleotide sequence ID" value="NZ_JAGGLL010000050.1"/>
</dbReference>
<organism evidence="1 2">
    <name type="scientific">Clostridium punense</name>
    <dbReference type="NCBI Taxonomy" id="1054297"/>
    <lineage>
        <taxon>Bacteria</taxon>
        <taxon>Bacillati</taxon>
        <taxon>Bacillota</taxon>
        <taxon>Clostridia</taxon>
        <taxon>Eubacteriales</taxon>
        <taxon>Clostridiaceae</taxon>
        <taxon>Clostridium</taxon>
    </lineage>
</organism>